<proteinExistence type="evidence at transcript level"/>
<accession>C6SWV5</accession>
<reference evidence="2" key="1">
    <citation type="submission" date="2009-08" db="EMBL/GenBank/DDBJ databases">
        <authorList>
            <person name="Cheung F."/>
            <person name="Xiao Y."/>
            <person name="Chan A."/>
            <person name="Moskal W."/>
            <person name="Town C.D."/>
        </authorList>
    </citation>
    <scope>NUCLEOTIDE SEQUENCE</scope>
</reference>
<dbReference type="AlphaFoldDB" id="C6SWV5"/>
<evidence type="ECO:0000313" key="2">
    <source>
        <dbReference type="EMBL" id="ACU13728.1"/>
    </source>
</evidence>
<name>C6SWV5_SOYBN</name>
<sequence>TFTPTSHTHLVPSSTPLFFSLFFIQTCPPHTQKTQQRQQHPLLSSCSQLYSFVFRQPQKPTTLHALIRVTHHPLERLLPPLLQVVPLFHQHHLNPDYYIHHLLGITLITPHHLTAAAVVLAATTVAVAVVVVLAAHHHRTLFYPTFHSTTESLLTSQKTIQHQQPLCTNGQGWLVLLVYYLHLCFFSLYNSHES</sequence>
<protein>
    <submittedName>
        <fullName evidence="2">Uncharacterized protein</fullName>
    </submittedName>
</protein>
<keyword evidence="1" id="KW-0812">Transmembrane</keyword>
<feature type="non-terminal residue" evidence="2">
    <location>
        <position position="1"/>
    </location>
</feature>
<feature type="transmembrane region" description="Helical" evidence="1">
    <location>
        <begin position="113"/>
        <end position="135"/>
    </location>
</feature>
<keyword evidence="1" id="KW-0472">Membrane</keyword>
<evidence type="ECO:0000256" key="1">
    <source>
        <dbReference type="SAM" id="Phobius"/>
    </source>
</evidence>
<keyword evidence="1" id="KW-1133">Transmembrane helix</keyword>
<dbReference type="EMBL" id="BT089649">
    <property type="protein sequence ID" value="ACU13728.1"/>
    <property type="molecule type" value="mRNA"/>
</dbReference>
<feature type="transmembrane region" description="Helical" evidence="1">
    <location>
        <begin position="172"/>
        <end position="189"/>
    </location>
</feature>
<organism evidence="2">
    <name type="scientific">Glycine max</name>
    <name type="common">Soybean</name>
    <name type="synonym">Glycine hispida</name>
    <dbReference type="NCBI Taxonomy" id="3847"/>
    <lineage>
        <taxon>Eukaryota</taxon>
        <taxon>Viridiplantae</taxon>
        <taxon>Streptophyta</taxon>
        <taxon>Embryophyta</taxon>
        <taxon>Tracheophyta</taxon>
        <taxon>Spermatophyta</taxon>
        <taxon>Magnoliopsida</taxon>
        <taxon>eudicotyledons</taxon>
        <taxon>Gunneridae</taxon>
        <taxon>Pentapetalae</taxon>
        <taxon>rosids</taxon>
        <taxon>fabids</taxon>
        <taxon>Fabales</taxon>
        <taxon>Fabaceae</taxon>
        <taxon>Papilionoideae</taxon>
        <taxon>50 kb inversion clade</taxon>
        <taxon>NPAAA clade</taxon>
        <taxon>indigoferoid/millettioid clade</taxon>
        <taxon>Phaseoleae</taxon>
        <taxon>Glycine</taxon>
        <taxon>Glycine subgen. Soja</taxon>
    </lineage>
</organism>